<dbReference type="InterPro" id="IPR050177">
    <property type="entry name" value="Lipid_A_modif_metabolic_enz"/>
</dbReference>
<dbReference type="STRING" id="272562.CA_C2334"/>
<evidence type="ECO:0000313" key="3">
    <source>
        <dbReference type="Proteomes" id="UP000000814"/>
    </source>
</evidence>
<dbReference type="PANTHER" id="PTHR43245">
    <property type="entry name" value="BIFUNCTIONAL POLYMYXIN RESISTANCE PROTEIN ARNA"/>
    <property type="match status" value="1"/>
</dbReference>
<dbReference type="RefSeq" id="WP_010965631.1">
    <property type="nucleotide sequence ID" value="NC_003030.1"/>
</dbReference>
<dbReference type="Pfam" id="PF01370">
    <property type="entry name" value="Epimerase"/>
    <property type="match status" value="1"/>
</dbReference>
<dbReference type="SUPFAM" id="SSF51735">
    <property type="entry name" value="NAD(P)-binding Rossmann-fold domains"/>
    <property type="match status" value="1"/>
</dbReference>
<feature type="domain" description="NAD-dependent epimerase/dehydratase" evidence="1">
    <location>
        <begin position="3"/>
        <end position="233"/>
    </location>
</feature>
<dbReference type="InterPro" id="IPR036291">
    <property type="entry name" value="NAD(P)-bd_dom_sf"/>
</dbReference>
<reference evidence="2 3" key="1">
    <citation type="journal article" date="2001" name="J. Bacteriol.">
        <title>Genome sequence and comparative analysis of the solvent-producing bacterium Clostridium acetobutylicum.</title>
        <authorList>
            <person name="Nolling J."/>
            <person name="Breton G."/>
            <person name="Omelchenko M.V."/>
            <person name="Makarova K.S."/>
            <person name="Zeng Q."/>
            <person name="Gibson R."/>
            <person name="Lee H.M."/>
            <person name="Dubois J."/>
            <person name="Qiu D."/>
            <person name="Hitti J."/>
            <person name="Wolf Y.I."/>
            <person name="Tatusov R.L."/>
            <person name="Sabathe F."/>
            <person name="Doucette-Stamm L."/>
            <person name="Soucaille P."/>
            <person name="Daly M.J."/>
            <person name="Bennett G.N."/>
            <person name="Koonin E.V."/>
            <person name="Smith D.R."/>
        </authorList>
    </citation>
    <scope>NUCLEOTIDE SEQUENCE [LARGE SCALE GENOMIC DNA]</scope>
    <source>
        <strain evidence="3">ATCC 824 / DSM 792 / JCM 1419 / LMG 5710 / VKM B-1787</strain>
    </source>
</reference>
<evidence type="ECO:0000259" key="1">
    <source>
        <dbReference type="Pfam" id="PF01370"/>
    </source>
</evidence>
<keyword evidence="3" id="KW-1185">Reference proteome</keyword>
<dbReference type="Proteomes" id="UP000000814">
    <property type="component" value="Chromosome"/>
</dbReference>
<dbReference type="Gene3D" id="3.90.25.10">
    <property type="entry name" value="UDP-galactose 4-epimerase, domain 1"/>
    <property type="match status" value="1"/>
</dbReference>
<dbReference type="Gene3D" id="3.40.50.720">
    <property type="entry name" value="NAD(P)-binding Rossmann-like Domain"/>
    <property type="match status" value="1"/>
</dbReference>
<dbReference type="HOGENOM" id="CLU_007383_1_7_9"/>
<organism evidence="2 3">
    <name type="scientific">Clostridium acetobutylicum (strain ATCC 824 / DSM 792 / JCM 1419 / IAM 19013 / LMG 5710 / NBRC 13948 / NRRL B-527 / VKM B-1787 / 2291 / W)</name>
    <dbReference type="NCBI Taxonomy" id="272562"/>
    <lineage>
        <taxon>Bacteria</taxon>
        <taxon>Bacillati</taxon>
        <taxon>Bacillota</taxon>
        <taxon>Clostridia</taxon>
        <taxon>Eubacteriales</taxon>
        <taxon>Clostridiaceae</taxon>
        <taxon>Clostridium</taxon>
    </lineage>
</organism>
<dbReference type="PIR" id="G97187">
    <property type="entry name" value="G97187"/>
</dbReference>
<accession>Q97GN2</accession>
<dbReference type="AlphaFoldDB" id="Q97GN2"/>
<proteinExistence type="predicted"/>
<dbReference type="GeneID" id="44998809"/>
<dbReference type="PANTHER" id="PTHR43245:SF59">
    <property type="entry name" value="UDP-GLUCOSE EPIMERASE"/>
    <property type="match status" value="1"/>
</dbReference>
<gene>
    <name evidence="2" type="ordered locus">CA_C2334</name>
</gene>
<sequence>MNILVTGGAGFIGSHVVKSLLEHGHKVSVIDNMVHGNSSNLPDEVNIYKYDISEAEIENAFKIERPEVVIHNAAQISVADSVKDPLYDAKVNVLGSINILEMCRKYAVRKVIYPASAAIFGEPKYLPIDEKHPLNMISSYGVSKHTVEHYLNVYKKLYNINYTVLRYSNVYGPGQDSSGEGGVVSIFAEKLTKGEPLCIYGNGNQIRDFVYVKDVTEANILALNSLDNDIYNVSTNTKTTINDLAKLMCEAYGKEVEIMHKGERAGDIFESYMSYDKIYNACGWKPKYDLKLGIKETIQSF</sequence>
<evidence type="ECO:0000313" key="2">
    <source>
        <dbReference type="EMBL" id="AAK80290.1"/>
    </source>
</evidence>
<dbReference type="eggNOG" id="COG0451">
    <property type="taxonomic scope" value="Bacteria"/>
</dbReference>
<protein>
    <submittedName>
        <fullName evidence="2">UDP-glucose 4-epimerase</fullName>
    </submittedName>
</protein>
<name>Q97GN2_CLOAB</name>
<dbReference type="OrthoDB" id="142826at2"/>
<dbReference type="KEGG" id="cac:CA_C2334"/>
<dbReference type="PATRIC" id="fig|272562.8.peg.2530"/>
<dbReference type="InterPro" id="IPR001509">
    <property type="entry name" value="Epimerase_deHydtase"/>
</dbReference>
<dbReference type="EMBL" id="AE001437">
    <property type="protein sequence ID" value="AAK80290.1"/>
    <property type="molecule type" value="Genomic_DNA"/>
</dbReference>